<keyword evidence="3" id="KW-1185">Reference proteome</keyword>
<feature type="chain" id="PRO_5011467676" evidence="1">
    <location>
        <begin position="17"/>
        <end position="114"/>
    </location>
</feature>
<evidence type="ECO:0000256" key="1">
    <source>
        <dbReference type="SAM" id="SignalP"/>
    </source>
</evidence>
<name>A0A1H3UDW0_9RHOB</name>
<dbReference type="OrthoDB" id="573055at2"/>
<accession>A0A1H3UDW0</accession>
<reference evidence="3" key="1">
    <citation type="submission" date="2016-10" db="EMBL/GenBank/DDBJ databases">
        <authorList>
            <person name="Varghese N."/>
            <person name="Submissions S."/>
        </authorList>
    </citation>
    <scope>NUCLEOTIDE SEQUENCE [LARGE SCALE GENOMIC DNA]</scope>
    <source>
        <strain evidence="3">DSM 100420</strain>
    </source>
</reference>
<evidence type="ECO:0000313" key="2">
    <source>
        <dbReference type="EMBL" id="SDZ60477.1"/>
    </source>
</evidence>
<dbReference type="RefSeq" id="WP_092647906.1">
    <property type="nucleotide sequence ID" value="NZ_FNPX01000030.1"/>
</dbReference>
<keyword evidence="1" id="KW-0732">Signal</keyword>
<feature type="signal peptide" evidence="1">
    <location>
        <begin position="1"/>
        <end position="16"/>
    </location>
</feature>
<dbReference type="Proteomes" id="UP000198914">
    <property type="component" value="Unassembled WGS sequence"/>
</dbReference>
<dbReference type="EMBL" id="FNPX01000030">
    <property type="protein sequence ID" value="SDZ60477.1"/>
    <property type="molecule type" value="Genomic_DNA"/>
</dbReference>
<dbReference type="STRING" id="1244108.SAMN05444004_13017"/>
<sequence length="114" mass="12634">MKRFFPFMLLATPALADLPVIEGAVATQSSAGWSFSVSVRHADEGWDHYADAWKVFAEDGTELGHRPLAHPHVNEQPFTRSQSGILIPEGTRRVIVRAHDSVHGWGSDFVVDLK</sequence>
<gene>
    <name evidence="2" type="ORF">SAMN05444004_13017</name>
</gene>
<proteinExistence type="predicted"/>
<organism evidence="2 3">
    <name type="scientific">Jannaschia faecimaris</name>
    <dbReference type="NCBI Taxonomy" id="1244108"/>
    <lineage>
        <taxon>Bacteria</taxon>
        <taxon>Pseudomonadati</taxon>
        <taxon>Pseudomonadota</taxon>
        <taxon>Alphaproteobacteria</taxon>
        <taxon>Rhodobacterales</taxon>
        <taxon>Roseobacteraceae</taxon>
        <taxon>Jannaschia</taxon>
    </lineage>
</organism>
<dbReference type="AlphaFoldDB" id="A0A1H3UDW0"/>
<protein>
    <submittedName>
        <fullName evidence="2">Uncharacterized protein</fullName>
    </submittedName>
</protein>
<evidence type="ECO:0000313" key="3">
    <source>
        <dbReference type="Proteomes" id="UP000198914"/>
    </source>
</evidence>